<dbReference type="AlphaFoldDB" id="A0A318ZVG8"/>
<evidence type="ECO:0000313" key="2">
    <source>
        <dbReference type="EMBL" id="PYH48050.1"/>
    </source>
</evidence>
<feature type="compositionally biased region" description="Low complexity" evidence="1">
    <location>
        <begin position="98"/>
        <end position="108"/>
    </location>
</feature>
<dbReference type="OrthoDB" id="2105912at2759"/>
<protein>
    <submittedName>
        <fullName evidence="2">Uncharacterized protein</fullName>
    </submittedName>
</protein>
<evidence type="ECO:0000313" key="3">
    <source>
        <dbReference type="Proteomes" id="UP000248349"/>
    </source>
</evidence>
<feature type="compositionally biased region" description="Pro residues" evidence="1">
    <location>
        <begin position="1"/>
        <end position="10"/>
    </location>
</feature>
<dbReference type="PANTHER" id="PTHR37848:SF1">
    <property type="entry name" value="SUN DOMAIN-CONTAINING PROTEIN"/>
    <property type="match status" value="1"/>
</dbReference>
<name>A0A318ZVG8_9EURO</name>
<feature type="region of interest" description="Disordered" evidence="1">
    <location>
        <begin position="175"/>
        <end position="196"/>
    </location>
</feature>
<dbReference type="EMBL" id="KZ821222">
    <property type="protein sequence ID" value="PYH48050.1"/>
    <property type="molecule type" value="Genomic_DNA"/>
</dbReference>
<dbReference type="GeneID" id="37072838"/>
<evidence type="ECO:0000256" key="1">
    <source>
        <dbReference type="SAM" id="MobiDB-lite"/>
    </source>
</evidence>
<dbReference type="RefSeq" id="XP_025434032.1">
    <property type="nucleotide sequence ID" value="XM_025571610.1"/>
</dbReference>
<feature type="compositionally biased region" description="Polar residues" evidence="1">
    <location>
        <begin position="20"/>
        <end position="36"/>
    </location>
</feature>
<proteinExistence type="predicted"/>
<accession>A0A318ZVG8</accession>
<dbReference type="Proteomes" id="UP000248349">
    <property type="component" value="Unassembled WGS sequence"/>
</dbReference>
<sequence length="397" mass="44817">MGNPDGPPPSYEETIATGPVTGSQQPLSAATSSSTNRDAEDNRSVRMDPVLSEDASALHALILRHARTPPRPYLTVRGTHTETREVTDSDHDSHSDSHSNNNNTPHTSTRTETETVVDFDFKIDLRNYMVCDYDAVPDYEDEVDTDEDRDGWRVCSVIRDGDGQKAYRGGRCRSDTWAGHTQRPGSHSRHVEDASEEGEIVGLVDDAGEVPGLMGWCDRFCLDPGPVKSFRFTRSIVGFDVATLRSLLTSHLRNANYQGRIDISSALSNKDLTIYSPHWINQLRNNSLVYWSCIVSQLWIITWPVIWFLEHRYDVVRAIWYFSRVRGSQTVYACGRDEAAIAEELAPIVTQAARERRTDGGMLSTHEMNLLRQLGTERIERMVLMSWNRLGDWGRDS</sequence>
<organism evidence="2 3">
    <name type="scientific">Aspergillus saccharolyticus JOP 1030-1</name>
    <dbReference type="NCBI Taxonomy" id="1450539"/>
    <lineage>
        <taxon>Eukaryota</taxon>
        <taxon>Fungi</taxon>
        <taxon>Dikarya</taxon>
        <taxon>Ascomycota</taxon>
        <taxon>Pezizomycotina</taxon>
        <taxon>Eurotiomycetes</taxon>
        <taxon>Eurotiomycetidae</taxon>
        <taxon>Eurotiales</taxon>
        <taxon>Aspergillaceae</taxon>
        <taxon>Aspergillus</taxon>
        <taxon>Aspergillus subgen. Circumdati</taxon>
    </lineage>
</organism>
<feature type="region of interest" description="Disordered" evidence="1">
    <location>
        <begin position="1"/>
        <end position="45"/>
    </location>
</feature>
<gene>
    <name evidence="2" type="ORF">BP01DRAFT_290423</name>
</gene>
<keyword evidence="3" id="KW-1185">Reference proteome</keyword>
<reference evidence="2 3" key="1">
    <citation type="submission" date="2016-12" db="EMBL/GenBank/DDBJ databases">
        <title>The genomes of Aspergillus section Nigri reveals drivers in fungal speciation.</title>
        <authorList>
            <consortium name="DOE Joint Genome Institute"/>
            <person name="Vesth T.C."/>
            <person name="Nybo J."/>
            <person name="Theobald S."/>
            <person name="Brandl J."/>
            <person name="Frisvad J.C."/>
            <person name="Nielsen K.F."/>
            <person name="Lyhne E.K."/>
            <person name="Kogle M.E."/>
            <person name="Kuo A."/>
            <person name="Riley R."/>
            <person name="Clum A."/>
            <person name="Nolan M."/>
            <person name="Lipzen A."/>
            <person name="Salamov A."/>
            <person name="Henrissat B."/>
            <person name="Wiebenga A."/>
            <person name="De Vries R.P."/>
            <person name="Grigoriev I.V."/>
            <person name="Mortensen U.H."/>
            <person name="Andersen M.R."/>
            <person name="Baker S.E."/>
        </authorList>
    </citation>
    <scope>NUCLEOTIDE SEQUENCE [LARGE SCALE GENOMIC DNA]</scope>
    <source>
        <strain evidence="2 3">JOP 1030-1</strain>
    </source>
</reference>
<feature type="region of interest" description="Disordered" evidence="1">
    <location>
        <begin position="71"/>
        <end position="112"/>
    </location>
</feature>
<feature type="compositionally biased region" description="Basic and acidic residues" evidence="1">
    <location>
        <begin position="79"/>
        <end position="97"/>
    </location>
</feature>
<dbReference type="PANTHER" id="PTHR37848">
    <property type="entry name" value="EXPRESSED PROTEIN"/>
    <property type="match status" value="1"/>
</dbReference>